<dbReference type="EMBL" id="AP009256">
    <property type="protein sequence ID" value="BAF40057.1"/>
    <property type="molecule type" value="Genomic_DNA"/>
</dbReference>
<accession>A1A2X4</accession>
<dbReference type="GeneID" id="4557287"/>
<protein>
    <recommendedName>
        <fullName evidence="3">Class I SAM-dependent methyltransferase</fullName>
    </recommendedName>
</protein>
<proteinExistence type="predicted"/>
<gene>
    <name evidence="1" type="ordered locus">BAD_1276</name>
</gene>
<keyword evidence="2" id="KW-1185">Reference proteome</keyword>
<reference evidence="1 2" key="1">
    <citation type="submission" date="2006-12" db="EMBL/GenBank/DDBJ databases">
        <title>Bifidobacterium adolescentis complete genome sequence.</title>
        <authorList>
            <person name="Suzuki T."/>
            <person name="Tsuda Y."/>
            <person name="Kanou N."/>
            <person name="Inoue T."/>
            <person name="Kumazaki K."/>
            <person name="Nagano S."/>
            <person name="Hirai S."/>
            <person name="Tanaka K."/>
            <person name="Watanabe K."/>
        </authorList>
    </citation>
    <scope>NUCLEOTIDE SEQUENCE [LARGE SCALE GENOMIC DNA]</scope>
    <source>
        <strain evidence="2">ATCC 15703 / DSM 20083 / NCTC 11814 / E194a</strain>
    </source>
</reference>
<dbReference type="Pfam" id="PF13489">
    <property type="entry name" value="Methyltransf_23"/>
    <property type="match status" value="1"/>
</dbReference>
<dbReference type="PANTHER" id="PTHR43861">
    <property type="entry name" value="TRANS-ACONITATE 2-METHYLTRANSFERASE-RELATED"/>
    <property type="match status" value="1"/>
</dbReference>
<dbReference type="CDD" id="cd02440">
    <property type="entry name" value="AdoMet_MTases"/>
    <property type="match status" value="1"/>
</dbReference>
<evidence type="ECO:0000313" key="1">
    <source>
        <dbReference type="EMBL" id="BAF40057.1"/>
    </source>
</evidence>
<dbReference type="HOGENOM" id="CLU_037990_14_1_11"/>
<name>A1A2X4_BIFAA</name>
<dbReference type="RefSeq" id="WP_011743598.1">
    <property type="nucleotide sequence ID" value="NC_008618.1"/>
</dbReference>
<dbReference type="STRING" id="367928.BAD_1276"/>
<evidence type="ECO:0008006" key="3">
    <source>
        <dbReference type="Google" id="ProtNLM"/>
    </source>
</evidence>
<dbReference type="PANTHER" id="PTHR43861:SF1">
    <property type="entry name" value="TRANS-ACONITATE 2-METHYLTRANSFERASE"/>
    <property type="match status" value="1"/>
</dbReference>
<dbReference type="SUPFAM" id="SSF53335">
    <property type="entry name" value="S-adenosyl-L-methionine-dependent methyltransferases"/>
    <property type="match status" value="1"/>
</dbReference>
<evidence type="ECO:0000313" key="2">
    <source>
        <dbReference type="Proteomes" id="UP000008702"/>
    </source>
</evidence>
<dbReference type="Gene3D" id="3.40.50.150">
    <property type="entry name" value="Vaccinia Virus protein VP39"/>
    <property type="match status" value="1"/>
</dbReference>
<dbReference type="InterPro" id="IPR029063">
    <property type="entry name" value="SAM-dependent_MTases_sf"/>
</dbReference>
<dbReference type="AlphaFoldDB" id="A1A2X4"/>
<dbReference type="KEGG" id="bad:BAD_1276"/>
<dbReference type="Proteomes" id="UP000008702">
    <property type="component" value="Chromosome"/>
</dbReference>
<organism evidence="1 2">
    <name type="scientific">Bifidobacterium adolescentis (strain ATCC 15703 / DSM 20083 / NCTC 11814 / E194a)</name>
    <dbReference type="NCBI Taxonomy" id="367928"/>
    <lineage>
        <taxon>Bacteria</taxon>
        <taxon>Bacillati</taxon>
        <taxon>Actinomycetota</taxon>
        <taxon>Actinomycetes</taxon>
        <taxon>Bifidobacteriales</taxon>
        <taxon>Bifidobacteriaceae</taxon>
        <taxon>Bifidobacterium</taxon>
    </lineage>
</organism>
<sequence>MAHAKFDGYAADYDSWFMTNENVFLSELKLLKASLDLTDGGRMLSVGCGSGLFEKSLQDEYGITVSEGIEPSEDMAAIARKRGMDVQIATAETADLPEESYDVIYFNGSSSYIPDLKVAYGNVLKALKKGGSLVLLDVPKESAYGLLYLLAGKLDTYDSPETVDTAPKCPYPLELVHAALWHTTEEKSKVLTDELGLHDLRYKQTLVAHPVYTNRMVEEPIDGYYAGGYVAIVAKK</sequence>